<dbReference type="InterPro" id="IPR000157">
    <property type="entry name" value="TIR_dom"/>
</dbReference>
<dbReference type="SUPFAM" id="SSF50952">
    <property type="entry name" value="Soluble quinoprotein glucose dehydrogenase"/>
    <property type="match status" value="1"/>
</dbReference>
<keyword evidence="7" id="KW-1185">Reference proteome</keyword>
<dbReference type="Proteomes" id="UP000317982">
    <property type="component" value="Unassembled WGS sequence"/>
</dbReference>
<dbReference type="Pfam" id="PF00400">
    <property type="entry name" value="WD40"/>
    <property type="match status" value="6"/>
</dbReference>
<dbReference type="SUPFAM" id="SSF50969">
    <property type="entry name" value="YVTN repeat-like/Quinoprotein amine dehydrogenase"/>
    <property type="match status" value="1"/>
</dbReference>
<dbReference type="InterPro" id="IPR011044">
    <property type="entry name" value="Quino_amine_DH_bsu"/>
</dbReference>
<dbReference type="SUPFAM" id="SSF50998">
    <property type="entry name" value="Quinoprotein alcohol dehydrogenase-like"/>
    <property type="match status" value="1"/>
</dbReference>
<name>A0A545AHE6_9ACTN</name>
<accession>A0A545AHE6</accession>
<dbReference type="InterPro" id="IPR011047">
    <property type="entry name" value="Quinoprotein_ADH-like_sf"/>
</dbReference>
<dbReference type="PROSITE" id="PS50082">
    <property type="entry name" value="WD_REPEATS_2"/>
    <property type="match status" value="4"/>
</dbReference>
<dbReference type="InterPro" id="IPR011041">
    <property type="entry name" value="Quinoprot_gluc/sorb_DH_b-prop"/>
</dbReference>
<feature type="domain" description="Novel STAND NTPase 1" evidence="5">
    <location>
        <begin position="157"/>
        <end position="548"/>
    </location>
</feature>
<evidence type="ECO:0000313" key="6">
    <source>
        <dbReference type="EMBL" id="TQS40738.1"/>
    </source>
</evidence>
<feature type="repeat" description="WD" evidence="3">
    <location>
        <begin position="935"/>
        <end position="976"/>
    </location>
</feature>
<dbReference type="Gene3D" id="3.40.50.10140">
    <property type="entry name" value="Toll/interleukin-1 receptor homology (TIR) domain"/>
    <property type="match status" value="1"/>
</dbReference>
<dbReference type="Pfam" id="PF20703">
    <property type="entry name" value="nSTAND1"/>
    <property type="match status" value="1"/>
</dbReference>
<feature type="repeat" description="WD" evidence="3">
    <location>
        <begin position="1300"/>
        <end position="1334"/>
    </location>
</feature>
<dbReference type="InterPro" id="IPR035897">
    <property type="entry name" value="Toll_tir_struct_dom_sf"/>
</dbReference>
<keyword evidence="1 3" id="KW-0853">WD repeat</keyword>
<dbReference type="GO" id="GO:0007165">
    <property type="term" value="P:signal transduction"/>
    <property type="evidence" value="ECO:0007669"/>
    <property type="project" value="InterPro"/>
</dbReference>
<protein>
    <submittedName>
        <fullName evidence="6">TIR domain-containing protein</fullName>
    </submittedName>
</protein>
<proteinExistence type="predicted"/>
<dbReference type="OrthoDB" id="134501at2"/>
<dbReference type="InterPro" id="IPR019775">
    <property type="entry name" value="WD40_repeat_CS"/>
</dbReference>
<feature type="domain" description="TIR" evidence="4">
    <location>
        <begin position="17"/>
        <end position="127"/>
    </location>
</feature>
<evidence type="ECO:0000256" key="1">
    <source>
        <dbReference type="ARBA" id="ARBA00022574"/>
    </source>
</evidence>
<dbReference type="PANTHER" id="PTHR19879">
    <property type="entry name" value="TRANSCRIPTION INITIATION FACTOR TFIID"/>
    <property type="match status" value="1"/>
</dbReference>
<dbReference type="InterPro" id="IPR027417">
    <property type="entry name" value="P-loop_NTPase"/>
</dbReference>
<evidence type="ECO:0000256" key="3">
    <source>
        <dbReference type="PROSITE-ProRule" id="PRU00221"/>
    </source>
</evidence>
<reference evidence="6 7" key="1">
    <citation type="submission" date="2019-07" db="EMBL/GenBank/DDBJ databases">
        <title>Cryptosporangium phraense sp. nov., isolated from plant litter.</title>
        <authorList>
            <person name="Suriyachadkun C."/>
        </authorList>
    </citation>
    <scope>NUCLEOTIDE SEQUENCE [LARGE SCALE GENOMIC DNA]</scope>
    <source>
        <strain evidence="6 7">A-T 5661</strain>
    </source>
</reference>
<gene>
    <name evidence="6" type="ORF">FL583_33405</name>
</gene>
<organism evidence="6 7">
    <name type="scientific">Cryptosporangium phraense</name>
    <dbReference type="NCBI Taxonomy" id="2593070"/>
    <lineage>
        <taxon>Bacteria</taxon>
        <taxon>Bacillati</taxon>
        <taxon>Actinomycetota</taxon>
        <taxon>Actinomycetes</taxon>
        <taxon>Cryptosporangiales</taxon>
        <taxon>Cryptosporangiaceae</taxon>
        <taxon>Cryptosporangium</taxon>
    </lineage>
</organism>
<dbReference type="InParanoid" id="A0A545AHE6"/>
<evidence type="ECO:0000259" key="4">
    <source>
        <dbReference type="Pfam" id="PF13676"/>
    </source>
</evidence>
<evidence type="ECO:0000313" key="7">
    <source>
        <dbReference type="Proteomes" id="UP000317982"/>
    </source>
</evidence>
<evidence type="ECO:0000259" key="5">
    <source>
        <dbReference type="Pfam" id="PF20703"/>
    </source>
</evidence>
<dbReference type="PROSITE" id="PS50294">
    <property type="entry name" value="WD_REPEATS_REGION"/>
    <property type="match status" value="2"/>
</dbReference>
<dbReference type="PANTHER" id="PTHR19879:SF9">
    <property type="entry name" value="TRANSCRIPTION INITIATION FACTOR TFIID SUBUNIT 5"/>
    <property type="match status" value="1"/>
</dbReference>
<dbReference type="SUPFAM" id="SSF52200">
    <property type="entry name" value="Toll/Interleukin receptor TIR domain"/>
    <property type="match status" value="1"/>
</dbReference>
<comment type="caution">
    <text evidence="6">The sequence shown here is derived from an EMBL/GenBank/DDBJ whole genome shotgun (WGS) entry which is preliminary data.</text>
</comment>
<sequence length="1376" mass="146927">MDTARLGDRGARVGLRVFVSHASDDRDAAGRIHEWLAGLGYTVFLADEPVGGTPGGADWVSWLHRELRRADAVVALLSAAYTESNWCAAEIAVAASRGCLVVPVRLEAGALHPLLPSTVQYVDFPREADGPAAIRLAATLARLDAVGGWGWEDDLSPYPGLAAFDSSRVSVFCGRSVEIKEVSERLRAVPLTPGLIVVGPSGCGKSSLVRAGVAPALAREQGWLVAPVVGPEGGVSALRALARSLATLTDVQPSELLARLTGPDGLLDLTDDLLDEHGCRRLLLVLDQLEELLLRTPHDDRVMLGAAIRAAVAGGRVQVLGTARAEYLATVMSGPEFASVDLGTYVLRPLTSEALRTVIEEPAERAGLRVSRDLTDRLVADTGSGEALPLLAFTLARLARDTSRGDELSTTSYERMGGVRGALSDQAETAIARATGITGRSRDEIVAILVDRLVHLDPEDRPTRRRADRSVLAPESAQVLDHFVDARLVSTSVDRSDTPATWYGVTHEALFTAWPPLDAAIRERAQALRAQQNADRAAQIWRRNDRQAADLWDGNRLAAALRDLGVRTGRRRMETQLELAVDTREFLSASVRRERFRRGRIAGVLSLLLVVAVVVAGYAVTQQLAAQRQQQIVESQRLAAVSRELFTRADSALAYDPVTALKLGVAARQISPDIESAVSLSVLMRRTALIGSIPAAGPNGSLGVAYRPDGRMLAETSYDPKVGLRLWDVSRPGRPTLLATLAIAAQTRPAVSHDGTFIALGFDHGVDERRVALIDVRDPRHPRTTSIVPIPPDNVIEGVAVSPDDRYLAAYAGKAVTLWDIAQPTAPVRVATLPSDAKVESIYTATGAVQFSHSGRLLAVGGDGTGVRLWDLADPRHPRGLGGFPGPSSEFNASDRVFAVEFSADDRRLAVGKADSTVDIWDVQRPGRPRLLTTLRGHSNTVASIVFVPHSDLMATGSLDQTVRLWELPAGRPVGVLRGSTSAVFQVAVNPAGTTLATSGSDTLFWDPRDPTPVGAMFRPTESQAAGSTGLFTVAALRDGVYAAGGSGRRIFYWTAEGLRSTRLRAIQEDPNENYFLVADFAVDRSGRRLAAIGSGGVVLWDASTPAAPVPGAFLPLVDTARLTGGDDVELSARGDLLAAAAADGHVLVWRVTDTSHATRIAVLPGSATHERLGTSAVAFSPDGRTLATLGEDKSFRLWRLSDPARPTLIRTTKTGDGNVSRLAFSPDGRLLAMTHDGQVILWSGTSWSQRIGTITNPAGPISEIAFSPDSRTLAAVGNGPTTKLYDVTNPADVPEIVALSGPTDGVTDVAFGLDGSTVVVTGRDTTSWVWNVRRQLHQYGEQVVPAACAAAAGGFSEQEWKETIRDLEYRPTCPR</sequence>
<dbReference type="PROSITE" id="PS00678">
    <property type="entry name" value="WD_REPEATS_1"/>
    <property type="match status" value="1"/>
</dbReference>
<keyword evidence="2" id="KW-0677">Repeat</keyword>
<feature type="repeat" description="WD" evidence="3">
    <location>
        <begin position="1177"/>
        <end position="1202"/>
    </location>
</feature>
<dbReference type="SUPFAM" id="SSF52540">
    <property type="entry name" value="P-loop containing nucleoside triphosphate hydrolases"/>
    <property type="match status" value="1"/>
</dbReference>
<feature type="repeat" description="WD" evidence="3">
    <location>
        <begin position="890"/>
        <end position="924"/>
    </location>
</feature>
<dbReference type="Gene3D" id="3.40.50.300">
    <property type="entry name" value="P-loop containing nucleotide triphosphate hydrolases"/>
    <property type="match status" value="1"/>
</dbReference>
<dbReference type="Gene3D" id="2.130.10.10">
    <property type="entry name" value="YVTN repeat-like/Quinoprotein amine dehydrogenase"/>
    <property type="match status" value="3"/>
</dbReference>
<dbReference type="Pfam" id="PF13676">
    <property type="entry name" value="TIR_2"/>
    <property type="match status" value="1"/>
</dbReference>
<dbReference type="InterPro" id="IPR015943">
    <property type="entry name" value="WD40/YVTN_repeat-like_dom_sf"/>
</dbReference>
<dbReference type="RefSeq" id="WP_142708882.1">
    <property type="nucleotide sequence ID" value="NZ_VIRS01000035.1"/>
</dbReference>
<dbReference type="InterPro" id="IPR001680">
    <property type="entry name" value="WD40_rpt"/>
</dbReference>
<dbReference type="InterPro" id="IPR049052">
    <property type="entry name" value="nSTAND1"/>
</dbReference>
<dbReference type="EMBL" id="VIRS01000035">
    <property type="protein sequence ID" value="TQS40738.1"/>
    <property type="molecule type" value="Genomic_DNA"/>
</dbReference>
<evidence type="ECO:0000256" key="2">
    <source>
        <dbReference type="ARBA" id="ARBA00022737"/>
    </source>
</evidence>
<dbReference type="SMART" id="SM00320">
    <property type="entry name" value="WD40"/>
    <property type="match status" value="11"/>
</dbReference>